<dbReference type="GO" id="GO:0016192">
    <property type="term" value="P:vesicle-mediated transport"/>
    <property type="evidence" value="ECO:0007669"/>
    <property type="project" value="UniProtKB-KW"/>
</dbReference>
<evidence type="ECO:0000256" key="7">
    <source>
        <dbReference type="ARBA" id="ARBA00022892"/>
    </source>
</evidence>
<comment type="similarity">
    <text evidence="3">Belongs to the small GTPase superfamily. SAR1 family.</text>
</comment>
<dbReference type="GO" id="GO:0005783">
    <property type="term" value="C:endoplasmic reticulum"/>
    <property type="evidence" value="ECO:0007669"/>
    <property type="project" value="UniProtKB-SubCell"/>
</dbReference>
<keyword evidence="10" id="KW-0342">GTP-binding</keyword>
<comment type="caution">
    <text evidence="11">The sequence shown here is derived from an EMBL/GenBank/DDBJ whole genome shotgun (WGS) entry which is preliminary data.</text>
</comment>
<evidence type="ECO:0000256" key="1">
    <source>
        <dbReference type="ARBA" id="ARBA00004240"/>
    </source>
</evidence>
<evidence type="ECO:0000256" key="6">
    <source>
        <dbReference type="ARBA" id="ARBA00022824"/>
    </source>
</evidence>
<dbReference type="GO" id="GO:0006886">
    <property type="term" value="P:intracellular protein transport"/>
    <property type="evidence" value="ECO:0007669"/>
    <property type="project" value="InterPro"/>
</dbReference>
<dbReference type="Pfam" id="PF00025">
    <property type="entry name" value="Arf"/>
    <property type="match status" value="1"/>
</dbReference>
<keyword evidence="5" id="KW-0547">Nucleotide-binding</keyword>
<dbReference type="EMBL" id="JAXUIC010000003">
    <property type="protein sequence ID" value="KAK4595595.1"/>
    <property type="molecule type" value="Genomic_DNA"/>
</dbReference>
<evidence type="ECO:0000256" key="10">
    <source>
        <dbReference type="ARBA" id="ARBA00023134"/>
    </source>
</evidence>
<evidence type="ECO:0000256" key="9">
    <source>
        <dbReference type="ARBA" id="ARBA00023034"/>
    </source>
</evidence>
<dbReference type="Gene3D" id="3.40.50.300">
    <property type="entry name" value="P-loop containing nucleotide triphosphate hydrolases"/>
    <property type="match status" value="1"/>
</dbReference>
<gene>
    <name evidence="11" type="ORF">RGQ29_013894</name>
</gene>
<evidence type="ECO:0000256" key="4">
    <source>
        <dbReference type="ARBA" id="ARBA00022448"/>
    </source>
</evidence>
<keyword evidence="8" id="KW-0653">Protein transport</keyword>
<name>A0AAN7FT09_QUERU</name>
<dbReference type="SMART" id="SM00178">
    <property type="entry name" value="SAR"/>
    <property type="match status" value="1"/>
</dbReference>
<evidence type="ECO:0000256" key="2">
    <source>
        <dbReference type="ARBA" id="ARBA00004555"/>
    </source>
</evidence>
<comment type="subcellular location">
    <subcellularLocation>
        <location evidence="1">Endoplasmic reticulum</location>
    </subcellularLocation>
    <subcellularLocation>
        <location evidence="2">Golgi apparatus</location>
    </subcellularLocation>
</comment>
<protein>
    <submittedName>
        <fullName evidence="11">Uncharacterized protein</fullName>
    </submittedName>
</protein>
<dbReference type="InterPro" id="IPR006687">
    <property type="entry name" value="Small_GTPase_SAR1"/>
</dbReference>
<evidence type="ECO:0000256" key="8">
    <source>
        <dbReference type="ARBA" id="ARBA00022927"/>
    </source>
</evidence>
<evidence type="ECO:0000256" key="5">
    <source>
        <dbReference type="ARBA" id="ARBA00022741"/>
    </source>
</evidence>
<dbReference type="PANTHER" id="PTHR45684">
    <property type="entry name" value="RE74312P"/>
    <property type="match status" value="1"/>
</dbReference>
<proteinExistence type="inferred from homology"/>
<evidence type="ECO:0000313" key="11">
    <source>
        <dbReference type="EMBL" id="KAK4595595.1"/>
    </source>
</evidence>
<keyword evidence="6" id="KW-0256">Endoplasmic reticulum</keyword>
<keyword evidence="12" id="KW-1185">Reference proteome</keyword>
<evidence type="ECO:0000256" key="3">
    <source>
        <dbReference type="ARBA" id="ARBA00007507"/>
    </source>
</evidence>
<sequence length="198" mass="23104">MRYLNWLSNFLINQLRGFNPFRPKEVNILLLCQDMSCQAQMVLLFGDEWATMNSWVSVIENIKYKFFYIGGPQIARRVWGDYGKMDAVVYIVNADAIIRGRTRELNAELREQFAGPREDLIDLRSDEAFAEAPFLIFGITFLEAFLSPREKLCYFLELPSVTKELADADDRPLEVFWAKAGNKMQFLDGFKWLSQYIK</sequence>
<keyword evidence="4" id="KW-0813">Transport</keyword>
<keyword evidence="7" id="KW-0931">ER-Golgi transport</keyword>
<organism evidence="11 12">
    <name type="scientific">Quercus rubra</name>
    <name type="common">Northern red oak</name>
    <name type="synonym">Quercus borealis</name>
    <dbReference type="NCBI Taxonomy" id="3512"/>
    <lineage>
        <taxon>Eukaryota</taxon>
        <taxon>Viridiplantae</taxon>
        <taxon>Streptophyta</taxon>
        <taxon>Embryophyta</taxon>
        <taxon>Tracheophyta</taxon>
        <taxon>Spermatophyta</taxon>
        <taxon>Magnoliopsida</taxon>
        <taxon>eudicotyledons</taxon>
        <taxon>Gunneridae</taxon>
        <taxon>Pentapetalae</taxon>
        <taxon>rosids</taxon>
        <taxon>fabids</taxon>
        <taxon>Fagales</taxon>
        <taxon>Fagaceae</taxon>
        <taxon>Quercus</taxon>
    </lineage>
</organism>
<dbReference type="GO" id="GO:0003924">
    <property type="term" value="F:GTPase activity"/>
    <property type="evidence" value="ECO:0007669"/>
    <property type="project" value="InterPro"/>
</dbReference>
<dbReference type="AlphaFoldDB" id="A0AAN7FT09"/>
<reference evidence="11 12" key="1">
    <citation type="journal article" date="2023" name="G3 (Bethesda)">
        <title>A haplotype-resolved chromosome-scale genome for Quercus rubra L. provides insights into the genetics of adaptive traits for red oak species.</title>
        <authorList>
            <person name="Kapoor B."/>
            <person name="Jenkins J."/>
            <person name="Schmutz J."/>
            <person name="Zhebentyayeva T."/>
            <person name="Kuelheim C."/>
            <person name="Coggeshall M."/>
            <person name="Heim C."/>
            <person name="Lasky J.R."/>
            <person name="Leites L."/>
            <person name="Islam-Faridi N."/>
            <person name="Romero-Severson J."/>
            <person name="DeLeo V.L."/>
            <person name="Lucas S.M."/>
            <person name="Lazic D."/>
            <person name="Gailing O."/>
            <person name="Carlson J."/>
            <person name="Staton M."/>
        </authorList>
    </citation>
    <scope>NUCLEOTIDE SEQUENCE [LARGE SCALE GENOMIC DNA]</scope>
    <source>
        <strain evidence="11">Pseudo-F2</strain>
    </source>
</reference>
<accession>A0AAN7FT09</accession>
<dbReference type="Proteomes" id="UP001324115">
    <property type="component" value="Unassembled WGS sequence"/>
</dbReference>
<dbReference type="InterPro" id="IPR006689">
    <property type="entry name" value="Small_GTPase_ARF/SAR"/>
</dbReference>
<dbReference type="GO" id="GO:0005794">
    <property type="term" value="C:Golgi apparatus"/>
    <property type="evidence" value="ECO:0007669"/>
    <property type="project" value="UniProtKB-SubCell"/>
</dbReference>
<dbReference type="GO" id="GO:0005525">
    <property type="term" value="F:GTP binding"/>
    <property type="evidence" value="ECO:0007669"/>
    <property type="project" value="UniProtKB-KW"/>
</dbReference>
<evidence type="ECO:0000313" key="12">
    <source>
        <dbReference type="Proteomes" id="UP001324115"/>
    </source>
</evidence>
<dbReference type="InterPro" id="IPR027417">
    <property type="entry name" value="P-loop_NTPase"/>
</dbReference>
<keyword evidence="9" id="KW-0333">Golgi apparatus</keyword>